<dbReference type="AlphaFoldDB" id="A0A8H4RC33"/>
<evidence type="ECO:0000256" key="1">
    <source>
        <dbReference type="SAM" id="MobiDB-lite"/>
    </source>
</evidence>
<feature type="region of interest" description="Disordered" evidence="1">
    <location>
        <begin position="70"/>
        <end position="96"/>
    </location>
</feature>
<reference evidence="2 3" key="1">
    <citation type="submission" date="2020-03" db="EMBL/GenBank/DDBJ databases">
        <title>Draft Genome Sequence of Cudoniella acicularis.</title>
        <authorList>
            <person name="Buettner E."/>
            <person name="Kellner H."/>
        </authorList>
    </citation>
    <scope>NUCLEOTIDE SEQUENCE [LARGE SCALE GENOMIC DNA]</scope>
    <source>
        <strain evidence="2 3">DSM 108380</strain>
    </source>
</reference>
<evidence type="ECO:0000313" key="3">
    <source>
        <dbReference type="Proteomes" id="UP000566819"/>
    </source>
</evidence>
<dbReference type="InterPro" id="IPR052895">
    <property type="entry name" value="HetReg/Transcr_Mod"/>
</dbReference>
<gene>
    <name evidence="2" type="ORF">G7Y89_g11373</name>
</gene>
<comment type="caution">
    <text evidence="2">The sequence shown here is derived from an EMBL/GenBank/DDBJ whole genome shotgun (WGS) entry which is preliminary data.</text>
</comment>
<name>A0A8H4RC33_9HELO</name>
<evidence type="ECO:0000313" key="2">
    <source>
        <dbReference type="EMBL" id="KAF4626783.1"/>
    </source>
</evidence>
<sequence>MELLSESTKPVAVHNLYGYPVTNLYLLSDPLPLEVTDVRIDIQSLDHGCCKGHREASGTWFEISVLRPRPSPDGQDSSLCPKDPCLNDDVREGPEKPEDDFLAQGWKFVPLPRGAVCRHAVLTSLARKDADEDQRRSPTPETTISACIYPNNVSEDWRHSRASLSFLISSLLEESDRLVIWAKSMFMNRVNYVKEVHILISSHGIPTYLVRSERKRRREERKELMHLAPGNEPVGDDTFTFGLPAEYRGVGPADELRQTPQKVSEGEWVVCDHDCRSFQSFFFENKYIALSYVWGDLGDTEQITLEHVYRYPGEEDGKPGLNDIKMKTYLDAANAMVDISRLVKERNDGKLEGYQLLQEHVDNMFDPTKSAHSDPGHLYCDNRRPLSAFFCDQWFRRVWVLQEVCRANANVIVTGPTNHPILFSDVILGYYYTVMKVQEAFIHRLPMSAPKLWLHLFEQMRKSSKRLEVEVFCDPNNKHNQLGQFRWRVLEPPQQASASEGQMNILTLFSEAMVFEATDPRDKLFAILSMAKDLSVPKSVDKPAQLRPDYTKPGCQV</sequence>
<proteinExistence type="predicted"/>
<keyword evidence="3" id="KW-1185">Reference proteome</keyword>
<dbReference type="PANTHER" id="PTHR24148:SF64">
    <property type="entry name" value="HETEROKARYON INCOMPATIBILITY DOMAIN-CONTAINING PROTEIN"/>
    <property type="match status" value="1"/>
</dbReference>
<dbReference type="Proteomes" id="UP000566819">
    <property type="component" value="Unassembled WGS sequence"/>
</dbReference>
<accession>A0A8H4RC33</accession>
<dbReference type="PANTHER" id="PTHR24148">
    <property type="entry name" value="ANKYRIN REPEAT DOMAIN-CONTAINING PROTEIN 39 HOMOLOG-RELATED"/>
    <property type="match status" value="1"/>
</dbReference>
<organism evidence="2 3">
    <name type="scientific">Cudoniella acicularis</name>
    <dbReference type="NCBI Taxonomy" id="354080"/>
    <lineage>
        <taxon>Eukaryota</taxon>
        <taxon>Fungi</taxon>
        <taxon>Dikarya</taxon>
        <taxon>Ascomycota</taxon>
        <taxon>Pezizomycotina</taxon>
        <taxon>Leotiomycetes</taxon>
        <taxon>Helotiales</taxon>
        <taxon>Tricladiaceae</taxon>
        <taxon>Cudoniella</taxon>
    </lineage>
</organism>
<dbReference type="EMBL" id="JAAMPI010001085">
    <property type="protein sequence ID" value="KAF4626783.1"/>
    <property type="molecule type" value="Genomic_DNA"/>
</dbReference>
<protein>
    <recommendedName>
        <fullName evidence="4">Heterokaryon incompatibility domain-containing protein</fullName>
    </recommendedName>
</protein>
<evidence type="ECO:0008006" key="4">
    <source>
        <dbReference type="Google" id="ProtNLM"/>
    </source>
</evidence>